<dbReference type="EMBL" id="AP024086">
    <property type="protein sequence ID" value="BCL62519.1"/>
    <property type="molecule type" value="Genomic_DNA"/>
</dbReference>
<dbReference type="GO" id="GO:0006631">
    <property type="term" value="P:fatty acid metabolic process"/>
    <property type="evidence" value="ECO:0007669"/>
    <property type="project" value="UniProtKB-KW"/>
</dbReference>
<dbReference type="Pfam" id="PF13193">
    <property type="entry name" value="AMP-binding_C"/>
    <property type="match status" value="1"/>
</dbReference>
<dbReference type="GO" id="GO:0016874">
    <property type="term" value="F:ligase activity"/>
    <property type="evidence" value="ECO:0007669"/>
    <property type="project" value="UniProtKB-KW"/>
</dbReference>
<evidence type="ECO:0000256" key="4">
    <source>
        <dbReference type="ARBA" id="ARBA00023098"/>
    </source>
</evidence>
<feature type="domain" description="AMP-dependent synthetase/ligase" evidence="5">
    <location>
        <begin position="10"/>
        <end position="88"/>
    </location>
</feature>
<feature type="domain" description="AMP-binding enzyme C-terminal" evidence="6">
    <location>
        <begin position="138"/>
        <end position="219"/>
    </location>
</feature>
<dbReference type="PANTHER" id="PTHR43859">
    <property type="entry name" value="ACYL-ACTIVATING ENZYME"/>
    <property type="match status" value="1"/>
</dbReference>
<accession>A0A8D5FQF4</accession>
<gene>
    <name evidence="7" type="ORF">DGMP_32120</name>
</gene>
<keyword evidence="3" id="KW-0276">Fatty acid metabolism</keyword>
<keyword evidence="4" id="KW-0443">Lipid metabolism</keyword>
<dbReference type="Pfam" id="PF00501">
    <property type="entry name" value="AMP-binding"/>
    <property type="match status" value="1"/>
</dbReference>
<dbReference type="AlphaFoldDB" id="A0A8D5FQF4"/>
<proteinExistence type="inferred from homology"/>
<dbReference type="KEGG" id="dbk:DGMP_32120"/>
<dbReference type="InterPro" id="IPR025110">
    <property type="entry name" value="AMP-bd_C"/>
</dbReference>
<name>A0A8D5FQF4_9BACT</name>
<comment type="similarity">
    <text evidence="1">Belongs to the ATP-dependent AMP-binding enzyme family.</text>
</comment>
<evidence type="ECO:0000259" key="5">
    <source>
        <dbReference type="Pfam" id="PF00501"/>
    </source>
</evidence>
<reference evidence="7" key="1">
    <citation type="submission" date="2020-09" db="EMBL/GenBank/DDBJ databases">
        <title>Desulfogranum mesoprofundum gen. nov., sp. nov., a novel mesophilic, sulfate-reducing chemolithoautotroph isolated from a deep-sea hydrothermal vent chimney in the Suiyo Seamount.</title>
        <authorList>
            <person name="Hashimoto Y."/>
            <person name="Nakagawa S."/>
        </authorList>
    </citation>
    <scope>NUCLEOTIDE SEQUENCE</scope>
    <source>
        <strain evidence="7">KT2</strain>
    </source>
</reference>
<keyword evidence="8" id="KW-1185">Reference proteome</keyword>
<evidence type="ECO:0000256" key="1">
    <source>
        <dbReference type="ARBA" id="ARBA00006432"/>
    </source>
</evidence>
<evidence type="ECO:0000313" key="8">
    <source>
        <dbReference type="Proteomes" id="UP000826725"/>
    </source>
</evidence>
<protein>
    <submittedName>
        <fullName evidence="7">Uncharacterized protein</fullName>
    </submittedName>
</protein>
<keyword evidence="2" id="KW-0436">Ligase</keyword>
<evidence type="ECO:0000313" key="7">
    <source>
        <dbReference type="EMBL" id="BCL62519.1"/>
    </source>
</evidence>
<dbReference type="PANTHER" id="PTHR43859:SF4">
    <property type="entry name" value="BUTANOATE--COA LIGASE AAE1-RELATED"/>
    <property type="match status" value="1"/>
</dbReference>
<evidence type="ECO:0000256" key="3">
    <source>
        <dbReference type="ARBA" id="ARBA00022832"/>
    </source>
</evidence>
<sequence length="230" mass="25890">MCQDALTKGIDIFTGYGMSETCPILTLAHVGNEKLDNEAEVTRRCKTGRPLPLVDLRVVDEHLQDVEPTGDQVGEIVVRSPWLTQGYLKDRNNSENLWKGGYLHTGDVAAIDRENYVNITDRIKDVIKIGGEWLSSLELEDVINLHPAVAEVAVIGMEDQKWGERPLALIVPREDHEPVSEKEMINHVKSFIDKGMLTKLALLLNLRKVEAIDKTSVGKINKKLLREKYL</sequence>
<evidence type="ECO:0000259" key="6">
    <source>
        <dbReference type="Pfam" id="PF13193"/>
    </source>
</evidence>
<evidence type="ECO:0000256" key="2">
    <source>
        <dbReference type="ARBA" id="ARBA00022598"/>
    </source>
</evidence>
<organism evidence="7 8">
    <name type="scientific">Desulfomarina profundi</name>
    <dbReference type="NCBI Taxonomy" id="2772557"/>
    <lineage>
        <taxon>Bacteria</taxon>
        <taxon>Pseudomonadati</taxon>
        <taxon>Thermodesulfobacteriota</taxon>
        <taxon>Desulfobulbia</taxon>
        <taxon>Desulfobulbales</taxon>
        <taxon>Desulfobulbaceae</taxon>
        <taxon>Desulfomarina</taxon>
    </lineage>
</organism>
<dbReference type="InterPro" id="IPR000873">
    <property type="entry name" value="AMP-dep_synth/lig_dom"/>
</dbReference>
<dbReference type="Proteomes" id="UP000826725">
    <property type="component" value="Chromosome"/>
</dbReference>